<reference evidence="1 2" key="1">
    <citation type="submission" date="2020-08" db="EMBL/GenBank/DDBJ databases">
        <title>Genomic Encyclopedia of Type Strains, Phase IV (KMG-IV): sequencing the most valuable type-strain genomes for metagenomic binning, comparative biology and taxonomic classification.</title>
        <authorList>
            <person name="Goeker M."/>
        </authorList>
    </citation>
    <scope>NUCLEOTIDE SEQUENCE [LARGE SCALE GENOMIC DNA]</scope>
    <source>
        <strain evidence="1 2">DSM 14925</strain>
    </source>
</reference>
<evidence type="ECO:0000313" key="2">
    <source>
        <dbReference type="Proteomes" id="UP000562464"/>
    </source>
</evidence>
<gene>
    <name evidence="1" type="ORF">HNQ37_001091</name>
</gene>
<dbReference type="RefSeq" id="WP_183540023.1">
    <property type="nucleotide sequence ID" value="NZ_DASWOY010000021.1"/>
</dbReference>
<accession>A0A841C9X8</accession>
<dbReference type="Proteomes" id="UP000562464">
    <property type="component" value="Unassembled WGS sequence"/>
</dbReference>
<proteinExistence type="predicted"/>
<keyword evidence="2" id="KW-1185">Reference proteome</keyword>
<evidence type="ECO:0000313" key="1">
    <source>
        <dbReference type="EMBL" id="MBB5888199.1"/>
    </source>
</evidence>
<dbReference type="AlphaFoldDB" id="A0A841C9X8"/>
<comment type="caution">
    <text evidence="1">The sequence shown here is derived from an EMBL/GenBank/DDBJ whole genome shotgun (WGS) entry which is preliminary data.</text>
</comment>
<organism evidence="1 2">
    <name type="scientific">Lactovum miscens</name>
    <dbReference type="NCBI Taxonomy" id="190387"/>
    <lineage>
        <taxon>Bacteria</taxon>
        <taxon>Bacillati</taxon>
        <taxon>Bacillota</taxon>
        <taxon>Bacilli</taxon>
        <taxon>Lactobacillales</taxon>
        <taxon>Streptococcaceae</taxon>
        <taxon>Lactovum</taxon>
    </lineage>
</organism>
<dbReference type="EMBL" id="JACHHV010000017">
    <property type="protein sequence ID" value="MBB5888199.1"/>
    <property type="molecule type" value="Genomic_DNA"/>
</dbReference>
<name>A0A841C9X8_9LACT</name>
<protein>
    <submittedName>
        <fullName evidence="1">Uncharacterized protein</fullName>
    </submittedName>
</protein>
<sequence length="52" mass="5619">MGKYQLDNKGEAAIGKFHEKNSGAGGIGSKAQNVTKIKITELREKMKKKGAK</sequence>